<dbReference type="PANTHER" id="PTHR31306">
    <property type="entry name" value="ALPHA-1,6-MANNOSYLTRANSFERASE MNN11-RELATED"/>
    <property type="match status" value="1"/>
</dbReference>
<keyword evidence="4" id="KW-0732">Signal</keyword>
<dbReference type="SUPFAM" id="SSF53448">
    <property type="entry name" value="Nucleotide-diphospho-sugar transferases"/>
    <property type="match status" value="1"/>
</dbReference>
<evidence type="ECO:0000256" key="1">
    <source>
        <dbReference type="ARBA" id="ARBA00005664"/>
    </source>
</evidence>
<dbReference type="Gene3D" id="3.90.550.10">
    <property type="entry name" value="Spore Coat Polysaccharide Biosynthesis Protein SpsA, Chain A"/>
    <property type="match status" value="1"/>
</dbReference>
<dbReference type="Proteomes" id="UP000789508">
    <property type="component" value="Unassembled WGS sequence"/>
</dbReference>
<organism evidence="5 6">
    <name type="scientific">Ambispora leptoticha</name>
    <dbReference type="NCBI Taxonomy" id="144679"/>
    <lineage>
        <taxon>Eukaryota</taxon>
        <taxon>Fungi</taxon>
        <taxon>Fungi incertae sedis</taxon>
        <taxon>Mucoromycota</taxon>
        <taxon>Glomeromycotina</taxon>
        <taxon>Glomeromycetes</taxon>
        <taxon>Archaeosporales</taxon>
        <taxon>Ambisporaceae</taxon>
        <taxon>Ambispora</taxon>
    </lineage>
</organism>
<keyword evidence="6" id="KW-1185">Reference proteome</keyword>
<evidence type="ECO:0000256" key="2">
    <source>
        <dbReference type="ARBA" id="ARBA00022676"/>
    </source>
</evidence>
<gene>
    <name evidence="5" type="ORF">ALEPTO_LOCUS5230</name>
</gene>
<evidence type="ECO:0000313" key="5">
    <source>
        <dbReference type="EMBL" id="CAG8537237.1"/>
    </source>
</evidence>
<feature type="signal peptide" evidence="4">
    <location>
        <begin position="1"/>
        <end position="18"/>
    </location>
</feature>
<dbReference type="InterPro" id="IPR008630">
    <property type="entry name" value="Glyco_trans_34"/>
</dbReference>
<comment type="similarity">
    <text evidence="1">Belongs to the glycosyltransferase 34 family.</text>
</comment>
<evidence type="ECO:0000256" key="4">
    <source>
        <dbReference type="SAM" id="SignalP"/>
    </source>
</evidence>
<proteinExistence type="inferred from homology"/>
<protein>
    <submittedName>
        <fullName evidence="5">2982_t:CDS:1</fullName>
    </submittedName>
</protein>
<dbReference type="OrthoDB" id="205108at2759"/>
<dbReference type="PANTHER" id="PTHR31306:SF4">
    <property type="entry name" value="ALPHA-1,2-GALACTOSYLTRANSFERASE"/>
    <property type="match status" value="1"/>
</dbReference>
<evidence type="ECO:0000313" key="6">
    <source>
        <dbReference type="Proteomes" id="UP000789508"/>
    </source>
</evidence>
<keyword evidence="2" id="KW-0328">Glycosyltransferase</keyword>
<dbReference type="GO" id="GO:0000139">
    <property type="term" value="C:Golgi membrane"/>
    <property type="evidence" value="ECO:0007669"/>
    <property type="project" value="TreeGrafter"/>
</dbReference>
<dbReference type="Pfam" id="PF05637">
    <property type="entry name" value="Glyco_transf_34"/>
    <property type="match status" value="1"/>
</dbReference>
<dbReference type="EMBL" id="CAJVPS010001418">
    <property type="protein sequence ID" value="CAG8537237.1"/>
    <property type="molecule type" value="Genomic_DNA"/>
</dbReference>
<name>A0A9N9FJ73_9GLOM</name>
<dbReference type="InterPro" id="IPR029044">
    <property type="entry name" value="Nucleotide-diphossugar_trans"/>
</dbReference>
<sequence>AFIAAFIIFLLTSPQIVPDSVLEHTTIDEEGNVFSPPTEQITNDSSITDEDSLEKFPATITDDIDSLEEKEGHYKFLFLINSDLANFSRRRLIRDWVFGIRDNIVPLKSNENLIYYRFLTRKIKSFKKNEQDVQRRFLSEFIEFDDIVELEYDEKEEGRQEATLRWSNSLDITYDHLVIIDIHTLINFEKLKQMISGSLIIRGQQPLTHEQKKNLLWGSFSNLDADDMAVIIGSEAVDTITESLSEIIESPITENINSSNILTKAYYYYSNKKAETTVPIHLINDDDSGGIVEWANVIESISPESTIFVGHLFQDGEFVDLIQWLNVSKTLIRSPPPSVRSDNNENKNGGLSIAIVTSSFVYKDMCMVNAVVPAADNKREYAKKHGYYFVPRFAEFAQQTFRHRKTVWGKLDAVEKVLPYYDWLFWVDMDAVIVNQEITIESLLENFTSRVGGPEAFNQKHLIVAKPRGDGMINAGVFLLRNTEWSRKFLREVQGRKAQYFGKFYEQRAMWDVMNEDEWKDGALLLSDDDHTFNTFPKRYKYGDFVVHFAPDGCPAAPVIKILSKLQTLKEGAKLLESDFNK</sequence>
<accession>A0A9N9FJ73</accession>
<dbReference type="AlphaFoldDB" id="A0A9N9FJ73"/>
<keyword evidence="3" id="KW-0808">Transferase</keyword>
<dbReference type="GO" id="GO:0016757">
    <property type="term" value="F:glycosyltransferase activity"/>
    <property type="evidence" value="ECO:0007669"/>
    <property type="project" value="UniProtKB-KW"/>
</dbReference>
<feature type="chain" id="PRO_5040164573" evidence="4">
    <location>
        <begin position="19"/>
        <end position="582"/>
    </location>
</feature>
<dbReference type="GO" id="GO:0006487">
    <property type="term" value="P:protein N-linked glycosylation"/>
    <property type="evidence" value="ECO:0007669"/>
    <property type="project" value="TreeGrafter"/>
</dbReference>
<evidence type="ECO:0000256" key="3">
    <source>
        <dbReference type="ARBA" id="ARBA00022679"/>
    </source>
</evidence>
<comment type="caution">
    <text evidence="5">The sequence shown here is derived from an EMBL/GenBank/DDBJ whole genome shotgun (WGS) entry which is preliminary data.</text>
</comment>
<feature type="non-terminal residue" evidence="5">
    <location>
        <position position="582"/>
    </location>
</feature>
<reference evidence="5" key="1">
    <citation type="submission" date="2021-06" db="EMBL/GenBank/DDBJ databases">
        <authorList>
            <person name="Kallberg Y."/>
            <person name="Tangrot J."/>
            <person name="Rosling A."/>
        </authorList>
    </citation>
    <scope>NUCLEOTIDE SEQUENCE</scope>
    <source>
        <strain evidence="5">FL130A</strain>
    </source>
</reference>